<sequence>MSHPARWKRLVPLALAAALAVGAGGQVQAAAPPDPKAEAYANDELVQLLRVNTPTAADKQRLSTLDLDLAESAGKSFVDVVAYGNHDRRLLQLAGLT</sequence>
<reference evidence="2 3" key="1">
    <citation type="submission" date="2020-08" db="EMBL/GenBank/DDBJ databases">
        <title>Sequencing the genomes of 1000 actinobacteria strains.</title>
        <authorList>
            <person name="Klenk H.-P."/>
        </authorList>
    </citation>
    <scope>NUCLEOTIDE SEQUENCE [LARGE SCALE GENOMIC DNA]</scope>
    <source>
        <strain evidence="2 3">DSM 28967</strain>
    </source>
</reference>
<dbReference type="AlphaFoldDB" id="A0A7W9JCI4"/>
<protein>
    <submittedName>
        <fullName evidence="2">Uncharacterized protein</fullName>
    </submittedName>
</protein>
<comment type="caution">
    <text evidence="2">The sequence shown here is derived from an EMBL/GenBank/DDBJ whole genome shotgun (WGS) entry which is preliminary data.</text>
</comment>
<dbReference type="EMBL" id="JACHMY010000001">
    <property type="protein sequence ID" value="MBB5839292.1"/>
    <property type="molecule type" value="Genomic_DNA"/>
</dbReference>
<evidence type="ECO:0000256" key="1">
    <source>
        <dbReference type="SAM" id="SignalP"/>
    </source>
</evidence>
<keyword evidence="3" id="KW-1185">Reference proteome</keyword>
<evidence type="ECO:0000313" key="3">
    <source>
        <dbReference type="Proteomes" id="UP000549971"/>
    </source>
</evidence>
<feature type="signal peptide" evidence="1">
    <location>
        <begin position="1"/>
        <end position="29"/>
    </location>
</feature>
<evidence type="ECO:0000313" key="2">
    <source>
        <dbReference type="EMBL" id="MBB5839292.1"/>
    </source>
</evidence>
<feature type="chain" id="PRO_5031448608" evidence="1">
    <location>
        <begin position="30"/>
        <end position="97"/>
    </location>
</feature>
<dbReference type="RefSeq" id="WP_184800845.1">
    <property type="nucleotide sequence ID" value="NZ_JACHMY010000001.1"/>
</dbReference>
<organism evidence="2 3">
    <name type="scientific">Kribbella italica</name>
    <dbReference type="NCBI Taxonomy" id="1540520"/>
    <lineage>
        <taxon>Bacteria</taxon>
        <taxon>Bacillati</taxon>
        <taxon>Actinomycetota</taxon>
        <taxon>Actinomycetes</taxon>
        <taxon>Propionibacteriales</taxon>
        <taxon>Kribbellaceae</taxon>
        <taxon>Kribbella</taxon>
    </lineage>
</organism>
<keyword evidence="1" id="KW-0732">Signal</keyword>
<name>A0A7W9JCI4_9ACTN</name>
<gene>
    <name evidence="2" type="ORF">HDA39_006026</name>
</gene>
<proteinExistence type="predicted"/>
<dbReference type="Proteomes" id="UP000549971">
    <property type="component" value="Unassembled WGS sequence"/>
</dbReference>
<accession>A0A7W9JCI4</accession>